<evidence type="ECO:0000313" key="4">
    <source>
        <dbReference type="Proteomes" id="UP001357223"/>
    </source>
</evidence>
<dbReference type="Pfam" id="PF13524">
    <property type="entry name" value="Glyco_trans_1_2"/>
    <property type="match status" value="1"/>
</dbReference>
<dbReference type="CDD" id="cd03801">
    <property type="entry name" value="GT4_PimA-like"/>
    <property type="match status" value="1"/>
</dbReference>
<sequence>MKKVLVLNHFPTITPPTSGGTLRYFYLYHELSRYYDITLLSQGTGHKSGLFQFSPTFREYKVGPDPKWSKHRTSYEFSLIEQMERSRQMTNYKESFEKLYPDNDILVHESPFLLEVDSYLGEDDKMRIYNSHNHEYGLANLVWKNENARKFLPIVFKQEKKLVEHADLVFATSEMERESFISMYGKNPMQVKIAPNGIYPNTWRKSTKQLNTKPKAIFIGSEFPPNIEAVHFIIHQLADQFPNIEFMIGGGCGNSFSLHKKPNVQLTSRISHKQKLTLFASANMAINPIFTGAGVNLKTLEFLSAGIPLFSTTCGIRGLELKDFKHYIHADKENFAAVLNRYYGEDELLEEIASNGQKYINEHYSWRTIARGIYDEMENFKPSNP</sequence>
<dbReference type="GO" id="GO:0016757">
    <property type="term" value="F:glycosyltransferase activity"/>
    <property type="evidence" value="ECO:0007669"/>
    <property type="project" value="UniProtKB-KW"/>
</dbReference>
<dbReference type="PANTHER" id="PTHR46401:SF2">
    <property type="entry name" value="GLYCOSYLTRANSFERASE WBBK-RELATED"/>
    <property type="match status" value="1"/>
</dbReference>
<dbReference type="RefSeq" id="WP_338452876.1">
    <property type="nucleotide sequence ID" value="NZ_CP137640.1"/>
</dbReference>
<reference evidence="3 4" key="1">
    <citation type="submission" date="2023-10" db="EMBL/GenBank/DDBJ databases">
        <title>Niallia locisalis sp.nov. isolated from a salt pond sample.</title>
        <authorList>
            <person name="Li X.-J."/>
            <person name="Dong L."/>
        </authorList>
    </citation>
    <scope>NUCLEOTIDE SEQUENCE [LARGE SCALE GENOMIC DNA]</scope>
    <source>
        <strain evidence="3 4">DSM 29761</strain>
    </source>
</reference>
<protein>
    <submittedName>
        <fullName evidence="3">Glycosyltransferase family 4 protein</fullName>
        <ecNumber evidence="3">2.4.-.-</ecNumber>
    </submittedName>
</protein>
<dbReference type="PANTHER" id="PTHR46401">
    <property type="entry name" value="GLYCOSYLTRANSFERASE WBBK-RELATED"/>
    <property type="match status" value="1"/>
</dbReference>
<gene>
    <name evidence="3" type="ORF">R4Z09_14020</name>
</gene>
<name>A0ABZ2CSB4_9BACI</name>
<organism evidence="3 4">
    <name type="scientific">Niallia oryzisoli</name>
    <dbReference type="NCBI Taxonomy" id="1737571"/>
    <lineage>
        <taxon>Bacteria</taxon>
        <taxon>Bacillati</taxon>
        <taxon>Bacillota</taxon>
        <taxon>Bacilli</taxon>
        <taxon>Bacillales</taxon>
        <taxon>Bacillaceae</taxon>
        <taxon>Niallia</taxon>
    </lineage>
</organism>
<dbReference type="Gene3D" id="3.40.50.2000">
    <property type="entry name" value="Glycogen Phosphorylase B"/>
    <property type="match status" value="2"/>
</dbReference>
<evidence type="ECO:0000259" key="2">
    <source>
        <dbReference type="Pfam" id="PF13524"/>
    </source>
</evidence>
<keyword evidence="4" id="KW-1185">Reference proteome</keyword>
<evidence type="ECO:0000313" key="3">
    <source>
        <dbReference type="EMBL" id="WVX84004.1"/>
    </source>
</evidence>
<feature type="domain" description="Spore protein YkvP/CgeB glycosyl transferase-like" evidence="2">
    <location>
        <begin position="232"/>
        <end position="371"/>
    </location>
</feature>
<accession>A0ABZ2CSB4</accession>
<evidence type="ECO:0000256" key="1">
    <source>
        <dbReference type="ARBA" id="ARBA00022679"/>
    </source>
</evidence>
<dbReference type="InterPro" id="IPR055259">
    <property type="entry name" value="YkvP/CgeB_Glyco_trans-like"/>
</dbReference>
<keyword evidence="1 3" id="KW-0808">Transferase</keyword>
<dbReference type="SUPFAM" id="SSF53756">
    <property type="entry name" value="UDP-Glycosyltransferase/glycogen phosphorylase"/>
    <property type="match status" value="1"/>
</dbReference>
<dbReference type="Proteomes" id="UP001357223">
    <property type="component" value="Chromosome"/>
</dbReference>
<dbReference type="EC" id="2.4.-.-" evidence="3"/>
<dbReference type="EMBL" id="CP137640">
    <property type="protein sequence ID" value="WVX84004.1"/>
    <property type="molecule type" value="Genomic_DNA"/>
</dbReference>
<proteinExistence type="predicted"/>
<keyword evidence="3" id="KW-0328">Glycosyltransferase</keyword>